<feature type="domain" description="Beta-lactamase class A catalytic" evidence="9">
    <location>
        <begin position="54"/>
        <end position="266"/>
    </location>
</feature>
<dbReference type="Pfam" id="PF13354">
    <property type="entry name" value="Beta-lactamase2"/>
    <property type="match status" value="1"/>
</dbReference>
<dbReference type="Gene3D" id="3.40.710.10">
    <property type="entry name" value="DD-peptidase/beta-lactamase superfamily"/>
    <property type="match status" value="1"/>
</dbReference>
<dbReference type="PRINTS" id="PR00118">
    <property type="entry name" value="BLACTAMASEA"/>
</dbReference>
<dbReference type="SUPFAM" id="SSF56601">
    <property type="entry name" value="beta-lactamase/transpeptidase-like"/>
    <property type="match status" value="1"/>
</dbReference>
<evidence type="ECO:0000256" key="4">
    <source>
        <dbReference type="ARBA" id="ARBA00022801"/>
    </source>
</evidence>
<evidence type="ECO:0000256" key="6">
    <source>
        <dbReference type="RuleBase" id="RU361140"/>
    </source>
</evidence>
<evidence type="ECO:0000313" key="10">
    <source>
        <dbReference type="EMBL" id="MEY9454032.1"/>
    </source>
</evidence>
<evidence type="ECO:0000313" key="11">
    <source>
        <dbReference type="Proteomes" id="UP001565369"/>
    </source>
</evidence>
<sequence length="307" mass="32823">MRNLFHLFSRKLPMHLDRRSLLASLCWIAASPALAAEALPELETYERDSGGRIGVYAENLATGKKLAWRADERFVMCSTFKASLAACVLARVDRGEEQLAAMIAYGKPDLLDYAPTAKQNLAAGAMSVSDMCKAIVELSDNTCANLLLARIGGPATLTAFWRSLGDTTSRLDHNEPELNRSPPGDPHDTTTPAAMAGNLRRLVVGEALSPASRALLTDWMVNCKTGANRLRGGLPAGWTIGDKTGNNGKDASGDIAVVWPKFDNKPGTPILIAAYTQGGTPNAAQIEAAFARIGRMVAERLGVSHAH</sequence>
<dbReference type="EC" id="3.5.2.6" evidence="3 6"/>
<dbReference type="InterPro" id="IPR045155">
    <property type="entry name" value="Beta-lactam_cat"/>
</dbReference>
<dbReference type="InterPro" id="IPR000871">
    <property type="entry name" value="Beta-lactam_class-A"/>
</dbReference>
<keyword evidence="11" id="KW-1185">Reference proteome</keyword>
<dbReference type="PROSITE" id="PS00146">
    <property type="entry name" value="BETA_LACTAMASE_A"/>
    <property type="match status" value="1"/>
</dbReference>
<dbReference type="EMBL" id="JBGBZJ010000003">
    <property type="protein sequence ID" value="MEY9454032.1"/>
    <property type="molecule type" value="Genomic_DNA"/>
</dbReference>
<dbReference type="Proteomes" id="UP001565369">
    <property type="component" value="Unassembled WGS sequence"/>
</dbReference>
<organism evidence="10 11">
    <name type="scientific">Bradyrhizobium ottawaense</name>
    <dbReference type="NCBI Taxonomy" id="931866"/>
    <lineage>
        <taxon>Bacteria</taxon>
        <taxon>Pseudomonadati</taxon>
        <taxon>Pseudomonadota</taxon>
        <taxon>Alphaproteobacteria</taxon>
        <taxon>Hyphomicrobiales</taxon>
        <taxon>Nitrobacteraceae</taxon>
        <taxon>Bradyrhizobium</taxon>
    </lineage>
</organism>
<dbReference type="PANTHER" id="PTHR35333">
    <property type="entry name" value="BETA-LACTAMASE"/>
    <property type="match status" value="1"/>
</dbReference>
<gene>
    <name evidence="10" type="ORF">ABIG07_002980</name>
</gene>
<evidence type="ECO:0000256" key="8">
    <source>
        <dbReference type="SAM" id="SignalP"/>
    </source>
</evidence>
<evidence type="ECO:0000256" key="2">
    <source>
        <dbReference type="ARBA" id="ARBA00009009"/>
    </source>
</evidence>
<name>A0ABV4FR10_9BRAD</name>
<feature type="signal peptide" evidence="8">
    <location>
        <begin position="1"/>
        <end position="35"/>
    </location>
</feature>
<comment type="caution">
    <text evidence="10">The sequence shown here is derived from an EMBL/GenBank/DDBJ whole genome shotgun (WGS) entry which is preliminary data.</text>
</comment>
<reference evidence="10 11" key="1">
    <citation type="submission" date="2024-07" db="EMBL/GenBank/DDBJ databases">
        <title>Genomic Encyclopedia of Type Strains, Phase V (KMG-V): Genome sequencing to study the core and pangenomes of soil and plant-associated prokaryotes.</title>
        <authorList>
            <person name="Whitman W."/>
        </authorList>
    </citation>
    <scope>NUCLEOTIDE SEQUENCE [LARGE SCALE GENOMIC DNA]</scope>
    <source>
        <strain evidence="10 11">USDA 152</strain>
    </source>
</reference>
<dbReference type="InterPro" id="IPR023650">
    <property type="entry name" value="Beta-lactam_class-A_AS"/>
</dbReference>
<evidence type="ECO:0000256" key="1">
    <source>
        <dbReference type="ARBA" id="ARBA00001526"/>
    </source>
</evidence>
<dbReference type="GO" id="GO:0008800">
    <property type="term" value="F:beta-lactamase activity"/>
    <property type="evidence" value="ECO:0007669"/>
    <property type="project" value="UniProtKB-EC"/>
</dbReference>
<evidence type="ECO:0000256" key="3">
    <source>
        <dbReference type="ARBA" id="ARBA00012865"/>
    </source>
</evidence>
<protein>
    <recommendedName>
        <fullName evidence="3 6">Beta-lactamase</fullName>
        <ecNumber evidence="3 6">3.5.2.6</ecNumber>
    </recommendedName>
</protein>
<proteinExistence type="inferred from homology"/>
<dbReference type="InterPro" id="IPR012338">
    <property type="entry name" value="Beta-lactam/transpept-like"/>
</dbReference>
<keyword evidence="4 6" id="KW-0378">Hydrolase</keyword>
<comment type="similarity">
    <text evidence="2 6">Belongs to the class-A beta-lactamase family.</text>
</comment>
<accession>A0ABV4FR10</accession>
<dbReference type="PANTHER" id="PTHR35333:SF3">
    <property type="entry name" value="BETA-LACTAMASE-TYPE TRANSPEPTIDASE FOLD CONTAINING PROTEIN"/>
    <property type="match status" value="1"/>
</dbReference>
<feature type="region of interest" description="Disordered" evidence="7">
    <location>
        <begin position="170"/>
        <end position="193"/>
    </location>
</feature>
<dbReference type="NCBIfam" id="NF033103">
    <property type="entry name" value="bla_class_A"/>
    <property type="match status" value="1"/>
</dbReference>
<comment type="catalytic activity">
    <reaction evidence="1 6">
        <text>a beta-lactam + H2O = a substituted beta-amino acid</text>
        <dbReference type="Rhea" id="RHEA:20401"/>
        <dbReference type="ChEBI" id="CHEBI:15377"/>
        <dbReference type="ChEBI" id="CHEBI:35627"/>
        <dbReference type="ChEBI" id="CHEBI:140347"/>
        <dbReference type="EC" id="3.5.2.6"/>
    </reaction>
</comment>
<evidence type="ECO:0000256" key="7">
    <source>
        <dbReference type="SAM" id="MobiDB-lite"/>
    </source>
</evidence>
<keyword evidence="8" id="KW-0732">Signal</keyword>
<evidence type="ECO:0000256" key="5">
    <source>
        <dbReference type="ARBA" id="ARBA00023251"/>
    </source>
</evidence>
<evidence type="ECO:0000259" key="9">
    <source>
        <dbReference type="Pfam" id="PF13354"/>
    </source>
</evidence>
<feature type="chain" id="PRO_5046286357" description="Beta-lactamase" evidence="8">
    <location>
        <begin position="36"/>
        <end position="307"/>
    </location>
</feature>
<keyword evidence="5 6" id="KW-0046">Antibiotic resistance</keyword>